<keyword evidence="2" id="KW-1185">Reference proteome</keyword>
<dbReference type="Proteomes" id="UP000257109">
    <property type="component" value="Unassembled WGS sequence"/>
</dbReference>
<name>A0A371I1F2_MUCPR</name>
<dbReference type="EMBL" id="QJKJ01001193">
    <property type="protein sequence ID" value="RDY08853.1"/>
    <property type="molecule type" value="Genomic_DNA"/>
</dbReference>
<protein>
    <submittedName>
        <fullName evidence="1">Uncharacterized protein</fullName>
    </submittedName>
</protein>
<evidence type="ECO:0000313" key="2">
    <source>
        <dbReference type="Proteomes" id="UP000257109"/>
    </source>
</evidence>
<evidence type="ECO:0000313" key="1">
    <source>
        <dbReference type="EMBL" id="RDY08853.1"/>
    </source>
</evidence>
<dbReference type="AlphaFoldDB" id="A0A371I1F2"/>
<proteinExistence type="predicted"/>
<feature type="non-terminal residue" evidence="1">
    <location>
        <position position="1"/>
    </location>
</feature>
<organism evidence="1 2">
    <name type="scientific">Mucuna pruriens</name>
    <name type="common">Velvet bean</name>
    <name type="synonym">Dolichos pruriens</name>
    <dbReference type="NCBI Taxonomy" id="157652"/>
    <lineage>
        <taxon>Eukaryota</taxon>
        <taxon>Viridiplantae</taxon>
        <taxon>Streptophyta</taxon>
        <taxon>Embryophyta</taxon>
        <taxon>Tracheophyta</taxon>
        <taxon>Spermatophyta</taxon>
        <taxon>Magnoliopsida</taxon>
        <taxon>eudicotyledons</taxon>
        <taxon>Gunneridae</taxon>
        <taxon>Pentapetalae</taxon>
        <taxon>rosids</taxon>
        <taxon>fabids</taxon>
        <taxon>Fabales</taxon>
        <taxon>Fabaceae</taxon>
        <taxon>Papilionoideae</taxon>
        <taxon>50 kb inversion clade</taxon>
        <taxon>NPAAA clade</taxon>
        <taxon>indigoferoid/millettioid clade</taxon>
        <taxon>Phaseoleae</taxon>
        <taxon>Mucuna</taxon>
    </lineage>
</organism>
<accession>A0A371I1F2</accession>
<reference evidence="1" key="1">
    <citation type="submission" date="2018-05" db="EMBL/GenBank/DDBJ databases">
        <title>Draft genome of Mucuna pruriens seed.</title>
        <authorList>
            <person name="Nnadi N.E."/>
            <person name="Vos R."/>
            <person name="Hasami M.H."/>
            <person name="Devisetty U.K."/>
            <person name="Aguiy J.C."/>
        </authorList>
    </citation>
    <scope>NUCLEOTIDE SEQUENCE [LARGE SCALE GENOMIC DNA]</scope>
    <source>
        <strain evidence="1">JCA_2017</strain>
    </source>
</reference>
<comment type="caution">
    <text evidence="1">The sequence shown here is derived from an EMBL/GenBank/DDBJ whole genome shotgun (WGS) entry which is preliminary data.</text>
</comment>
<gene>
    <name evidence="1" type="ORF">CR513_06869</name>
</gene>
<sequence>MSVLLTRHKCIKAFVWGTSCTIFISYCGWRVTWADGKGSSVFKPAIMMVEWPKNVLKIMIGIQRNVLSSSSDSSRNFRFKDGSPLIFRRKSDKRIEIRHKPHEELDQDKMF</sequence>